<sequence>MSGLAARLATVLGAPVSGLARIGGGDLSEVWQARDGDGRGIIVKRAAGARTEAVMLAAIEAAGCPVPRVLHGGSGLLVMERLPSGHRPGTAGWAGFGAAAATLHAATGPRYGWSENHAFGPVAIPNAAAPDWPAFWAERRLLAAPEALPAEIARRLDSLAARLPELLPQAPRPALLHGDLWIGNALFGPDGFSGLIDPACSWGDPEVDLAMLALFASPPPAFFDAYGPLPPGAAERVPLYQLWPALVHLRLFGAGYRDLVEGLLRAVGA</sequence>
<dbReference type="RefSeq" id="WP_377831071.1">
    <property type="nucleotide sequence ID" value="NZ_JBHRSK010000002.1"/>
</dbReference>
<dbReference type="PIRSF" id="PIRSF006221">
    <property type="entry name" value="Ketosamine-3-kinase"/>
    <property type="match status" value="1"/>
</dbReference>
<proteinExistence type="inferred from homology"/>
<name>A0ABV7ABR4_9RHOB</name>
<evidence type="ECO:0000256" key="2">
    <source>
        <dbReference type="PIRNR" id="PIRNR006221"/>
    </source>
</evidence>
<gene>
    <name evidence="3" type="ORF">ACFOES_01090</name>
</gene>
<evidence type="ECO:0000256" key="1">
    <source>
        <dbReference type="ARBA" id="ARBA00009460"/>
    </source>
</evidence>
<dbReference type="InterPro" id="IPR016477">
    <property type="entry name" value="Fructo-/Ketosamine-3-kinase"/>
</dbReference>
<dbReference type="PANTHER" id="PTHR12149:SF8">
    <property type="entry name" value="PROTEIN-RIBULOSAMINE 3-KINASE"/>
    <property type="match status" value="1"/>
</dbReference>
<dbReference type="EMBL" id="JBHRSK010000002">
    <property type="protein sequence ID" value="MFC2966677.1"/>
    <property type="molecule type" value="Genomic_DNA"/>
</dbReference>
<dbReference type="Gene3D" id="1.10.510.10">
    <property type="entry name" value="Transferase(Phosphotransferase) domain 1"/>
    <property type="match status" value="1"/>
</dbReference>
<reference evidence="4" key="1">
    <citation type="journal article" date="2019" name="Int. J. Syst. Evol. Microbiol.">
        <title>The Global Catalogue of Microorganisms (GCM) 10K type strain sequencing project: providing services to taxonomists for standard genome sequencing and annotation.</title>
        <authorList>
            <consortium name="The Broad Institute Genomics Platform"/>
            <consortium name="The Broad Institute Genome Sequencing Center for Infectious Disease"/>
            <person name="Wu L."/>
            <person name="Ma J."/>
        </authorList>
    </citation>
    <scope>NUCLEOTIDE SEQUENCE [LARGE SCALE GENOMIC DNA]</scope>
    <source>
        <strain evidence="4">KCTC 62192</strain>
    </source>
</reference>
<evidence type="ECO:0000313" key="3">
    <source>
        <dbReference type="EMBL" id="MFC2966677.1"/>
    </source>
</evidence>
<dbReference type="PANTHER" id="PTHR12149">
    <property type="entry name" value="FRUCTOSAMINE 3 KINASE-RELATED PROTEIN"/>
    <property type="match status" value="1"/>
</dbReference>
<accession>A0ABV7ABR4</accession>
<keyword evidence="2 3" id="KW-0418">Kinase</keyword>
<protein>
    <submittedName>
        <fullName evidence="3">Fructosamine kinase family protein</fullName>
    </submittedName>
</protein>
<dbReference type="Gene3D" id="3.30.200.20">
    <property type="entry name" value="Phosphorylase Kinase, domain 1"/>
    <property type="match status" value="1"/>
</dbReference>
<comment type="similarity">
    <text evidence="1 2">Belongs to the fructosamine kinase family.</text>
</comment>
<dbReference type="SUPFAM" id="SSF56112">
    <property type="entry name" value="Protein kinase-like (PK-like)"/>
    <property type="match status" value="1"/>
</dbReference>
<dbReference type="InterPro" id="IPR011009">
    <property type="entry name" value="Kinase-like_dom_sf"/>
</dbReference>
<dbReference type="Proteomes" id="UP001595443">
    <property type="component" value="Unassembled WGS sequence"/>
</dbReference>
<comment type="caution">
    <text evidence="3">The sequence shown here is derived from an EMBL/GenBank/DDBJ whole genome shotgun (WGS) entry which is preliminary data.</text>
</comment>
<dbReference type="Pfam" id="PF03881">
    <property type="entry name" value="Fructosamin_kin"/>
    <property type="match status" value="1"/>
</dbReference>
<dbReference type="GO" id="GO:0016301">
    <property type="term" value="F:kinase activity"/>
    <property type="evidence" value="ECO:0007669"/>
    <property type="project" value="UniProtKB-KW"/>
</dbReference>
<keyword evidence="2" id="KW-0808">Transferase</keyword>
<organism evidence="3 4">
    <name type="scientific">Acidimangrovimonas pyrenivorans</name>
    <dbReference type="NCBI Taxonomy" id="2030798"/>
    <lineage>
        <taxon>Bacteria</taxon>
        <taxon>Pseudomonadati</taxon>
        <taxon>Pseudomonadota</taxon>
        <taxon>Alphaproteobacteria</taxon>
        <taxon>Rhodobacterales</taxon>
        <taxon>Paracoccaceae</taxon>
        <taxon>Acidimangrovimonas</taxon>
    </lineage>
</organism>
<dbReference type="Gene3D" id="1.20.1270.240">
    <property type="match status" value="1"/>
</dbReference>
<keyword evidence="4" id="KW-1185">Reference proteome</keyword>
<evidence type="ECO:0000313" key="4">
    <source>
        <dbReference type="Proteomes" id="UP001595443"/>
    </source>
</evidence>